<gene>
    <name evidence="2" type="ORF">BIW12_04355</name>
</gene>
<evidence type="ECO:0000313" key="3">
    <source>
        <dbReference type="Proteomes" id="UP000178198"/>
    </source>
</evidence>
<proteinExistence type="predicted"/>
<dbReference type="AlphaFoldDB" id="A0A1D9P827"/>
<keyword evidence="3" id="KW-1185">Reference proteome</keyword>
<sequence>MGLFSALLGNAGTVSQEDLQKDYGKLLINGEEIELGFKLIRDTFIFTNKRLILVDKQGLTGNKIEYQSISYKNISRFSIETAGTFDLEAELKIWISSEQHPSIKKQFNKSVNVYDVHNVLATHVLK</sequence>
<keyword evidence="2" id="KW-0547">Nucleotide-binding</keyword>
<protein>
    <submittedName>
        <fullName evidence="2">Helicase</fullName>
    </submittedName>
</protein>
<feature type="domain" description="Bacterial Pleckstrin homology" evidence="1">
    <location>
        <begin position="2"/>
        <end position="124"/>
    </location>
</feature>
<accession>A0A1D9P827</accession>
<dbReference type="PANTHER" id="PTHR35796:SF3">
    <property type="entry name" value="BHLH DOMAIN-CONTAINING PROTEIN"/>
    <property type="match status" value="1"/>
</dbReference>
<keyword evidence="2" id="KW-0347">Helicase</keyword>
<dbReference type="RefSeq" id="WP_071183979.1">
    <property type="nucleotide sequence ID" value="NZ_CP017774.1"/>
</dbReference>
<dbReference type="KEGG" id="fcm:BIW12_04355"/>
<reference evidence="2 3" key="1">
    <citation type="submission" date="2016-10" db="EMBL/GenBank/DDBJ databases">
        <title>Complete Genome Sequence of Flavobacterium sp. PK15.</title>
        <authorList>
            <person name="Ekwe A."/>
            <person name="Kim S.B."/>
        </authorList>
    </citation>
    <scope>NUCLEOTIDE SEQUENCE [LARGE SCALE GENOMIC DNA]</scope>
    <source>
        <strain evidence="2 3">PK15</strain>
    </source>
</reference>
<dbReference type="InterPro" id="IPR012544">
    <property type="entry name" value="PHb"/>
</dbReference>
<dbReference type="Proteomes" id="UP000178198">
    <property type="component" value="Chromosome"/>
</dbReference>
<dbReference type="Gene3D" id="2.30.29.50">
    <property type="entry name" value="Bacterial Pleckstrin homology domain"/>
    <property type="match status" value="1"/>
</dbReference>
<dbReference type="Pfam" id="PF08000">
    <property type="entry name" value="bPH_1"/>
    <property type="match status" value="1"/>
</dbReference>
<evidence type="ECO:0000313" key="2">
    <source>
        <dbReference type="EMBL" id="AOZ98730.1"/>
    </source>
</evidence>
<organism evidence="2 3">
    <name type="scientific">Flavobacterium commune</name>
    <dbReference type="NCBI Taxonomy" id="1306519"/>
    <lineage>
        <taxon>Bacteria</taxon>
        <taxon>Pseudomonadati</taxon>
        <taxon>Bacteroidota</taxon>
        <taxon>Flavobacteriia</taxon>
        <taxon>Flavobacteriales</taxon>
        <taxon>Flavobacteriaceae</taxon>
        <taxon>Flavobacterium</taxon>
    </lineage>
</organism>
<dbReference type="CDD" id="cd13225">
    <property type="entry name" value="PH-like_bacteria"/>
    <property type="match status" value="1"/>
</dbReference>
<dbReference type="GO" id="GO:0004386">
    <property type="term" value="F:helicase activity"/>
    <property type="evidence" value="ECO:0007669"/>
    <property type="project" value="UniProtKB-KW"/>
</dbReference>
<dbReference type="EMBL" id="CP017774">
    <property type="protein sequence ID" value="AOZ98730.1"/>
    <property type="molecule type" value="Genomic_DNA"/>
</dbReference>
<dbReference type="SUPFAM" id="SSF50729">
    <property type="entry name" value="PH domain-like"/>
    <property type="match status" value="1"/>
</dbReference>
<evidence type="ECO:0000259" key="1">
    <source>
        <dbReference type="Pfam" id="PF08000"/>
    </source>
</evidence>
<dbReference type="OrthoDB" id="9803613at2"/>
<dbReference type="InterPro" id="IPR037063">
    <property type="entry name" value="PHb_sf"/>
</dbReference>
<name>A0A1D9P827_9FLAO</name>
<keyword evidence="2" id="KW-0067">ATP-binding</keyword>
<keyword evidence="2" id="KW-0378">Hydrolase</keyword>
<dbReference type="PANTHER" id="PTHR35796">
    <property type="entry name" value="HYPOTHETICAL CYTOSOLIC PROTEIN"/>
    <property type="match status" value="1"/>
</dbReference>